<dbReference type="Pfam" id="PF00817">
    <property type="entry name" value="IMS"/>
    <property type="match status" value="1"/>
</dbReference>
<keyword evidence="4 16" id="KW-0963">Cytoplasm</keyword>
<feature type="binding site" evidence="16">
    <location>
        <position position="118"/>
    </location>
    <ligand>
        <name>Mg(2+)</name>
        <dbReference type="ChEBI" id="CHEBI:18420"/>
    </ligand>
</feature>
<keyword evidence="6 16" id="KW-0548">Nucleotidyltransferase</keyword>
<feature type="active site" evidence="16">
    <location>
        <position position="119"/>
    </location>
</feature>
<keyword evidence="9 16" id="KW-0227">DNA damage</keyword>
<name>U2V6W3_9ACTN</name>
<evidence type="ECO:0000256" key="7">
    <source>
        <dbReference type="ARBA" id="ARBA00022705"/>
    </source>
</evidence>
<evidence type="ECO:0000256" key="5">
    <source>
        <dbReference type="ARBA" id="ARBA00022679"/>
    </source>
</evidence>
<dbReference type="PANTHER" id="PTHR11076:SF33">
    <property type="entry name" value="DNA POLYMERASE KAPPA"/>
    <property type="match status" value="1"/>
</dbReference>
<evidence type="ECO:0000313" key="19">
    <source>
        <dbReference type="Proteomes" id="UP000016638"/>
    </source>
</evidence>
<keyword evidence="13 16" id="KW-0234">DNA repair</keyword>
<evidence type="ECO:0000256" key="12">
    <source>
        <dbReference type="ARBA" id="ARBA00023125"/>
    </source>
</evidence>
<evidence type="ECO:0000256" key="15">
    <source>
        <dbReference type="ARBA" id="ARBA00049244"/>
    </source>
</evidence>
<comment type="cofactor">
    <cofactor evidence="16">
        <name>Mg(2+)</name>
        <dbReference type="ChEBI" id="CHEBI:18420"/>
    </cofactor>
    <text evidence="16">Binds 2 magnesium ions per subunit.</text>
</comment>
<comment type="subcellular location">
    <subcellularLocation>
        <location evidence="1 16">Cytoplasm</location>
    </subcellularLocation>
</comment>
<dbReference type="CDD" id="cd03586">
    <property type="entry name" value="PolY_Pol_IV_kappa"/>
    <property type="match status" value="1"/>
</dbReference>
<evidence type="ECO:0000256" key="4">
    <source>
        <dbReference type="ARBA" id="ARBA00022490"/>
    </source>
</evidence>
<keyword evidence="19" id="KW-1185">Reference proteome</keyword>
<dbReference type="InterPro" id="IPR022880">
    <property type="entry name" value="DNApol_IV"/>
</dbReference>
<keyword evidence="10 16" id="KW-0460">Magnesium</keyword>
<comment type="function">
    <text evidence="14 16">Poorly processive, error-prone DNA polymerase involved in untargeted mutagenesis. Copies undamaged DNA at stalled replication forks, which arise in vivo from mismatched or misaligned primer ends. These misaligned primers can be extended by PolIV. Exhibits no 3'-5' exonuclease (proofreading) activity. May be involved in translesional synthesis, in conjunction with the beta clamp from PolIII.</text>
</comment>
<protein>
    <recommendedName>
        <fullName evidence="16">DNA polymerase IV</fullName>
        <shortName evidence="16">Pol IV</shortName>
        <ecNumber evidence="16">2.7.7.7</ecNumber>
    </recommendedName>
</protein>
<organism evidence="18 19">
    <name type="scientific">Olsenella profusa F0195</name>
    <dbReference type="NCBI Taxonomy" id="1125712"/>
    <lineage>
        <taxon>Bacteria</taxon>
        <taxon>Bacillati</taxon>
        <taxon>Actinomycetota</taxon>
        <taxon>Coriobacteriia</taxon>
        <taxon>Coriobacteriales</taxon>
        <taxon>Atopobiaceae</taxon>
        <taxon>Olsenella</taxon>
    </lineage>
</organism>
<feature type="site" description="Substrate discrimination" evidence="16">
    <location>
        <position position="28"/>
    </location>
</feature>
<dbReference type="GO" id="GO:0009432">
    <property type="term" value="P:SOS response"/>
    <property type="evidence" value="ECO:0007669"/>
    <property type="project" value="TreeGrafter"/>
</dbReference>
<dbReference type="GO" id="GO:0006281">
    <property type="term" value="P:DNA repair"/>
    <property type="evidence" value="ECO:0007669"/>
    <property type="project" value="UniProtKB-UniRule"/>
</dbReference>
<keyword evidence="12 16" id="KW-0238">DNA-binding</keyword>
<dbReference type="Gene3D" id="1.10.150.20">
    <property type="entry name" value="5' to 3' exonuclease, C-terminal subdomain"/>
    <property type="match status" value="1"/>
</dbReference>
<dbReference type="InterPro" id="IPR024728">
    <property type="entry name" value="PolY_HhH_motif"/>
</dbReference>
<keyword evidence="5 16" id="KW-0808">Transferase</keyword>
<evidence type="ECO:0000256" key="3">
    <source>
        <dbReference type="ARBA" id="ARBA00022457"/>
    </source>
</evidence>
<keyword evidence="3 16" id="KW-0515">Mutator protein</keyword>
<accession>U2V6W3</accession>
<evidence type="ECO:0000256" key="2">
    <source>
        <dbReference type="ARBA" id="ARBA00010945"/>
    </source>
</evidence>
<dbReference type="InterPro" id="IPR050116">
    <property type="entry name" value="DNA_polymerase-Y"/>
</dbReference>
<evidence type="ECO:0000256" key="14">
    <source>
        <dbReference type="ARBA" id="ARBA00025589"/>
    </source>
</evidence>
<dbReference type="Gene3D" id="3.30.1490.100">
    <property type="entry name" value="DNA polymerase, Y-family, little finger domain"/>
    <property type="match status" value="1"/>
</dbReference>
<dbReference type="SUPFAM" id="SSF100879">
    <property type="entry name" value="Lesion bypass DNA polymerase (Y-family), little finger domain"/>
    <property type="match status" value="1"/>
</dbReference>
<dbReference type="GO" id="GO:0000287">
    <property type="term" value="F:magnesium ion binding"/>
    <property type="evidence" value="ECO:0007669"/>
    <property type="project" value="UniProtKB-UniRule"/>
</dbReference>
<keyword evidence="11 16" id="KW-0239">DNA-directed DNA polymerase</keyword>
<reference evidence="18 19" key="1">
    <citation type="submission" date="2013-08" db="EMBL/GenBank/DDBJ databases">
        <authorList>
            <person name="Durkin A.S."/>
            <person name="Haft D.R."/>
            <person name="McCorrison J."/>
            <person name="Torralba M."/>
            <person name="Gillis M."/>
            <person name="Haft D.H."/>
            <person name="Methe B."/>
            <person name="Sutton G."/>
            <person name="Nelson K.E."/>
        </authorList>
    </citation>
    <scope>NUCLEOTIDE SEQUENCE [LARGE SCALE GENOMIC DNA]</scope>
    <source>
        <strain evidence="18 19">F0195</strain>
    </source>
</reference>
<dbReference type="AlphaFoldDB" id="U2V6W3"/>
<dbReference type="HAMAP" id="MF_01113">
    <property type="entry name" value="DNApol_IV"/>
    <property type="match status" value="1"/>
</dbReference>
<evidence type="ECO:0000256" key="8">
    <source>
        <dbReference type="ARBA" id="ARBA00022723"/>
    </source>
</evidence>
<comment type="caution">
    <text evidence="18">The sequence shown here is derived from an EMBL/GenBank/DDBJ whole genome shotgun (WGS) entry which is preliminary data.</text>
</comment>
<dbReference type="STRING" id="1125712.HMPREF1316_0243"/>
<evidence type="ECO:0000259" key="17">
    <source>
        <dbReference type="PROSITE" id="PS50173"/>
    </source>
</evidence>
<dbReference type="GO" id="GO:0005829">
    <property type="term" value="C:cytosol"/>
    <property type="evidence" value="ECO:0007669"/>
    <property type="project" value="TreeGrafter"/>
</dbReference>
<evidence type="ECO:0000256" key="9">
    <source>
        <dbReference type="ARBA" id="ARBA00022763"/>
    </source>
</evidence>
<proteinExistence type="inferred from homology"/>
<evidence type="ECO:0000256" key="10">
    <source>
        <dbReference type="ARBA" id="ARBA00022842"/>
    </source>
</evidence>
<dbReference type="EC" id="2.7.7.7" evidence="16"/>
<evidence type="ECO:0000256" key="16">
    <source>
        <dbReference type="HAMAP-Rule" id="MF_01113"/>
    </source>
</evidence>
<dbReference type="InterPro" id="IPR017961">
    <property type="entry name" value="DNA_pol_Y-fam_little_finger"/>
</dbReference>
<evidence type="ECO:0000256" key="11">
    <source>
        <dbReference type="ARBA" id="ARBA00022932"/>
    </source>
</evidence>
<evidence type="ECO:0000256" key="13">
    <source>
        <dbReference type="ARBA" id="ARBA00023204"/>
    </source>
</evidence>
<dbReference type="SUPFAM" id="SSF56672">
    <property type="entry name" value="DNA/RNA polymerases"/>
    <property type="match status" value="1"/>
</dbReference>
<evidence type="ECO:0000313" key="18">
    <source>
        <dbReference type="EMBL" id="ERL08366.1"/>
    </source>
</evidence>
<dbReference type="InterPro" id="IPR036775">
    <property type="entry name" value="DNA_pol_Y-fam_lit_finger_sf"/>
</dbReference>
<dbReference type="Proteomes" id="UP000016638">
    <property type="component" value="Unassembled WGS sequence"/>
</dbReference>
<keyword evidence="8 16" id="KW-0479">Metal-binding</keyword>
<dbReference type="FunFam" id="3.40.1170.60:FF:000001">
    <property type="entry name" value="DNA polymerase IV"/>
    <property type="match status" value="1"/>
</dbReference>
<dbReference type="Pfam" id="PF11799">
    <property type="entry name" value="IMS_C"/>
    <property type="match status" value="1"/>
</dbReference>
<dbReference type="InterPro" id="IPR043128">
    <property type="entry name" value="Rev_trsase/Diguanyl_cyclase"/>
</dbReference>
<dbReference type="NCBIfam" id="NF002677">
    <property type="entry name" value="PRK02406.1"/>
    <property type="match status" value="1"/>
</dbReference>
<dbReference type="InterPro" id="IPR001126">
    <property type="entry name" value="UmuC"/>
</dbReference>
<dbReference type="GO" id="GO:0003684">
    <property type="term" value="F:damaged DNA binding"/>
    <property type="evidence" value="ECO:0007669"/>
    <property type="project" value="InterPro"/>
</dbReference>
<dbReference type="RefSeq" id="WP_021726235.1">
    <property type="nucleotide sequence ID" value="NZ_AWEZ01000045.1"/>
</dbReference>
<dbReference type="eggNOG" id="COG0389">
    <property type="taxonomic scope" value="Bacteria"/>
</dbReference>
<comment type="catalytic activity">
    <reaction evidence="15 16">
        <text>DNA(n) + a 2'-deoxyribonucleoside 5'-triphosphate = DNA(n+1) + diphosphate</text>
        <dbReference type="Rhea" id="RHEA:22508"/>
        <dbReference type="Rhea" id="RHEA-COMP:17339"/>
        <dbReference type="Rhea" id="RHEA-COMP:17340"/>
        <dbReference type="ChEBI" id="CHEBI:33019"/>
        <dbReference type="ChEBI" id="CHEBI:61560"/>
        <dbReference type="ChEBI" id="CHEBI:173112"/>
        <dbReference type="EC" id="2.7.7.7"/>
    </reaction>
</comment>
<dbReference type="Pfam" id="PF11798">
    <property type="entry name" value="IMS_HHH"/>
    <property type="match status" value="1"/>
</dbReference>
<dbReference type="InterPro" id="IPR043502">
    <property type="entry name" value="DNA/RNA_pol_sf"/>
</dbReference>
<dbReference type="Gene3D" id="3.40.1170.60">
    <property type="match status" value="1"/>
</dbReference>
<dbReference type="GO" id="GO:0042276">
    <property type="term" value="P:error-prone translesion synthesis"/>
    <property type="evidence" value="ECO:0007669"/>
    <property type="project" value="TreeGrafter"/>
</dbReference>
<dbReference type="OrthoDB" id="9808813at2"/>
<sequence length="426" mass="46059">MGSSTHTTTPRASWSGPAIGLLDLDAFFASVEQLDHPAWRGKPVIVGGDAGSRGVVSTASYEARPYGVHSAMPSAQARRLCPDAIWTCGHFDRYRAVSHRVMALIERETPLIEQVSIDEAFFDVSPGRYANESPIAICQRIQASVAKLGVTCSIGLGANKTVAKVASEREKPRGLCVIPPSMTAEFLAPLPIRAMSGIGPRTAGRLRGMGIDTLGQLAAADVEAMRRTFGSMGPKLVLRASGRETSTVPPVTHHEDAKSVSNERTFAHDLEGRDAVEAAIDHVGSLVGRRLRAQGIVGSVVTLKLKTDYAHGHTAQQRLVEPTDDEHEFCAVARRLLDRVWAEGEPVRLVGVGMSRLSAPTQTQLSLFGERDAPEAESRRLREQRRSLSAVEDEIRARFGRDSLSMGRDLRLKSSSTLPSSMRGKG</sequence>
<dbReference type="EMBL" id="AWEZ01000045">
    <property type="protein sequence ID" value="ERL08366.1"/>
    <property type="molecule type" value="Genomic_DNA"/>
</dbReference>
<dbReference type="GO" id="GO:0003887">
    <property type="term" value="F:DNA-directed DNA polymerase activity"/>
    <property type="evidence" value="ECO:0007669"/>
    <property type="project" value="UniProtKB-UniRule"/>
</dbReference>
<dbReference type="PANTHER" id="PTHR11076">
    <property type="entry name" value="DNA REPAIR POLYMERASE UMUC / TRANSFERASE FAMILY MEMBER"/>
    <property type="match status" value="1"/>
</dbReference>
<feature type="domain" description="UmuC" evidence="17">
    <location>
        <begin position="19"/>
        <end position="199"/>
    </location>
</feature>
<evidence type="ECO:0000256" key="6">
    <source>
        <dbReference type="ARBA" id="ARBA00022695"/>
    </source>
</evidence>
<dbReference type="Gene3D" id="3.30.70.270">
    <property type="match status" value="1"/>
</dbReference>
<dbReference type="PATRIC" id="fig|1125712.3.peg.1367"/>
<feature type="binding site" evidence="16">
    <location>
        <position position="23"/>
    </location>
    <ligand>
        <name>Mg(2+)</name>
        <dbReference type="ChEBI" id="CHEBI:18420"/>
    </ligand>
</feature>
<comment type="similarity">
    <text evidence="2 16">Belongs to the DNA polymerase type-Y family.</text>
</comment>
<comment type="subunit">
    <text evidence="16">Monomer.</text>
</comment>
<dbReference type="GO" id="GO:0006261">
    <property type="term" value="P:DNA-templated DNA replication"/>
    <property type="evidence" value="ECO:0007669"/>
    <property type="project" value="UniProtKB-UniRule"/>
</dbReference>
<keyword evidence="7 16" id="KW-0235">DNA replication</keyword>
<evidence type="ECO:0000256" key="1">
    <source>
        <dbReference type="ARBA" id="ARBA00004496"/>
    </source>
</evidence>
<gene>
    <name evidence="16" type="primary">dinB</name>
    <name evidence="18" type="ORF">HMPREF1316_0243</name>
</gene>
<dbReference type="PROSITE" id="PS50173">
    <property type="entry name" value="UMUC"/>
    <property type="match status" value="1"/>
</dbReference>